<proteinExistence type="predicted"/>
<feature type="transmembrane region" description="Helical" evidence="1">
    <location>
        <begin position="439"/>
        <end position="457"/>
    </location>
</feature>
<dbReference type="EMBL" id="LNIX01000018">
    <property type="protein sequence ID" value="OXA44945.1"/>
    <property type="molecule type" value="Genomic_DNA"/>
</dbReference>
<feature type="transmembrane region" description="Helical" evidence="1">
    <location>
        <begin position="151"/>
        <end position="170"/>
    </location>
</feature>
<keyword evidence="3" id="KW-1185">Reference proteome</keyword>
<reference evidence="2 3" key="1">
    <citation type="submission" date="2015-12" db="EMBL/GenBank/DDBJ databases">
        <title>The genome of Folsomia candida.</title>
        <authorList>
            <person name="Faddeeva A."/>
            <person name="Derks M.F."/>
            <person name="Anvar Y."/>
            <person name="Smit S."/>
            <person name="Van Straalen N."/>
            <person name="Roelofs D."/>
        </authorList>
    </citation>
    <scope>NUCLEOTIDE SEQUENCE [LARGE SCALE GENOMIC DNA]</scope>
    <source>
        <strain evidence="2 3">VU population</strain>
        <tissue evidence="2">Whole body</tissue>
    </source>
</reference>
<keyword evidence="1" id="KW-1133">Transmembrane helix</keyword>
<dbReference type="OrthoDB" id="2789670at2759"/>
<name>A0A226DHB1_FOLCA</name>
<dbReference type="AlphaFoldDB" id="A0A226DHB1"/>
<feature type="non-terminal residue" evidence="2">
    <location>
        <position position="461"/>
    </location>
</feature>
<keyword evidence="1" id="KW-0472">Membrane</keyword>
<sequence length="461" mass="54615">MNINRFDGTDCKFALQYLVLAVRGYNGMEWWVSYASDNKEVWKCIGLARALKRTVTRRPFMVIINDHVGREMRSHEIKKMLNDKSLQLLHYIVKICQYSGATPFCWDKEKCRLFISARSDLYCWFWLRFKTDILAYLIVRTIHLKYYTDNVANSNFSLAILFAISIHYVLRIQYAFYGEDFALLVNSCLDVVQDYGQYLVLAVRGYNGMEWWVSYASDNKEVWKCIGLARALKRTVTRRPFMVIINDHVGREMRSHEIKKMLNDKSLQLLHYIVKICQYSGATPFCWDKEKCRLFISARSDLYCWFWLRFKTDILAYLIVRTIHLKYYTDNVANSNFSLAILFAISIHYVLRIQYAFYGEDFALLVNSCLDVVQDYGRKWYPFIDLDSASWNQNFIRVTHFSTICLFLALFCTAWFYFMFPLTPPFLNGLLPLAYQASWSIYLFVGFIYSAYLWMIWSTVL</sequence>
<protein>
    <submittedName>
        <fullName evidence="2">Uncharacterized protein</fullName>
    </submittedName>
</protein>
<evidence type="ECO:0000256" key="1">
    <source>
        <dbReference type="SAM" id="Phobius"/>
    </source>
</evidence>
<feature type="transmembrane region" description="Helical" evidence="1">
    <location>
        <begin position="332"/>
        <end position="351"/>
    </location>
</feature>
<evidence type="ECO:0000313" key="2">
    <source>
        <dbReference type="EMBL" id="OXA44945.1"/>
    </source>
</evidence>
<organism evidence="2 3">
    <name type="scientific">Folsomia candida</name>
    <name type="common">Springtail</name>
    <dbReference type="NCBI Taxonomy" id="158441"/>
    <lineage>
        <taxon>Eukaryota</taxon>
        <taxon>Metazoa</taxon>
        <taxon>Ecdysozoa</taxon>
        <taxon>Arthropoda</taxon>
        <taxon>Hexapoda</taxon>
        <taxon>Collembola</taxon>
        <taxon>Entomobryomorpha</taxon>
        <taxon>Isotomoidea</taxon>
        <taxon>Isotomidae</taxon>
        <taxon>Proisotominae</taxon>
        <taxon>Folsomia</taxon>
    </lineage>
</organism>
<gene>
    <name evidence="2" type="ORF">Fcan01_20221</name>
</gene>
<accession>A0A226DHB1</accession>
<comment type="caution">
    <text evidence="2">The sequence shown here is derived from an EMBL/GenBank/DDBJ whole genome shotgun (WGS) entry which is preliminary data.</text>
</comment>
<evidence type="ECO:0000313" key="3">
    <source>
        <dbReference type="Proteomes" id="UP000198287"/>
    </source>
</evidence>
<feature type="transmembrane region" description="Helical" evidence="1">
    <location>
        <begin position="398"/>
        <end position="419"/>
    </location>
</feature>
<keyword evidence="1" id="KW-0812">Transmembrane</keyword>
<dbReference type="Proteomes" id="UP000198287">
    <property type="component" value="Unassembled WGS sequence"/>
</dbReference>